<evidence type="ECO:0000313" key="3">
    <source>
        <dbReference type="EMBL" id="PVZ68308.1"/>
    </source>
</evidence>
<gene>
    <name evidence="3" type="ORF">DC094_13555</name>
</gene>
<evidence type="ECO:0000256" key="2">
    <source>
        <dbReference type="SAM" id="Phobius"/>
    </source>
</evidence>
<sequence length="59" mass="6815">MVTNGTNRHQEIPALRSYIEQQDDKKNTEKKQLYVFISGFSVTIPATTFMKPSETLRKP</sequence>
<dbReference type="Proteomes" id="UP000244906">
    <property type="component" value="Unassembled WGS sequence"/>
</dbReference>
<evidence type="ECO:0000313" key="4">
    <source>
        <dbReference type="Proteomes" id="UP000244906"/>
    </source>
</evidence>
<proteinExistence type="predicted"/>
<keyword evidence="4" id="KW-1185">Reference proteome</keyword>
<keyword evidence="2" id="KW-0472">Membrane</keyword>
<accession>A0A2V1GWI5</accession>
<organism evidence="3 4">
    <name type="scientific">Pelagibaculum spongiae</name>
    <dbReference type="NCBI Taxonomy" id="2080658"/>
    <lineage>
        <taxon>Bacteria</taxon>
        <taxon>Pseudomonadati</taxon>
        <taxon>Pseudomonadota</taxon>
        <taxon>Gammaproteobacteria</taxon>
        <taxon>Oceanospirillales</taxon>
        <taxon>Pelagibaculum</taxon>
    </lineage>
</organism>
<keyword evidence="2" id="KW-1133">Transmembrane helix</keyword>
<protein>
    <submittedName>
        <fullName evidence="3">Uncharacterized protein</fullName>
    </submittedName>
</protein>
<reference evidence="3 4" key="1">
    <citation type="submission" date="2018-04" db="EMBL/GenBank/DDBJ databases">
        <title>Thalassorhabdus spongiae gen. nov., sp. nov., isolated from a marine sponge in South-West Iceland.</title>
        <authorList>
            <person name="Knobloch S."/>
            <person name="Daussin A."/>
            <person name="Johannsson R."/>
            <person name="Marteinsson V.T."/>
        </authorList>
    </citation>
    <scope>NUCLEOTIDE SEQUENCE [LARGE SCALE GENOMIC DNA]</scope>
    <source>
        <strain evidence="3 4">Hp12</strain>
    </source>
</reference>
<keyword evidence="2" id="KW-0812">Transmembrane</keyword>
<feature type="region of interest" description="Disordered" evidence="1">
    <location>
        <begin position="1"/>
        <end position="26"/>
    </location>
</feature>
<comment type="caution">
    <text evidence="3">The sequence shown here is derived from an EMBL/GenBank/DDBJ whole genome shotgun (WGS) entry which is preliminary data.</text>
</comment>
<dbReference type="EMBL" id="QDDL01000005">
    <property type="protein sequence ID" value="PVZ68308.1"/>
    <property type="molecule type" value="Genomic_DNA"/>
</dbReference>
<name>A0A2V1GWI5_9GAMM</name>
<evidence type="ECO:0000256" key="1">
    <source>
        <dbReference type="SAM" id="MobiDB-lite"/>
    </source>
</evidence>
<dbReference type="AlphaFoldDB" id="A0A2V1GWI5"/>
<feature type="transmembrane region" description="Helical" evidence="2">
    <location>
        <begin position="33"/>
        <end position="50"/>
    </location>
</feature>